<dbReference type="OrthoDB" id="6401873at2"/>
<accession>A0A3L8PUG7</accession>
<comment type="caution">
    <text evidence="1">The sequence shown here is derived from an EMBL/GenBank/DDBJ whole genome shotgun (WGS) entry which is preliminary data.</text>
</comment>
<dbReference type="Proteomes" id="UP000281474">
    <property type="component" value="Unassembled WGS sequence"/>
</dbReference>
<name>A0A3L8PUG7_9GAMM</name>
<organism evidence="1 2">
    <name type="scientific">Parashewanella curva</name>
    <dbReference type="NCBI Taxonomy" id="2338552"/>
    <lineage>
        <taxon>Bacteria</taxon>
        <taxon>Pseudomonadati</taxon>
        <taxon>Pseudomonadota</taxon>
        <taxon>Gammaproteobacteria</taxon>
        <taxon>Alteromonadales</taxon>
        <taxon>Shewanellaceae</taxon>
        <taxon>Parashewanella</taxon>
    </lineage>
</organism>
<evidence type="ECO:0000313" key="2">
    <source>
        <dbReference type="Proteomes" id="UP000281474"/>
    </source>
</evidence>
<gene>
    <name evidence="1" type="ORF">D5018_21340</name>
</gene>
<dbReference type="EMBL" id="QZEI01000192">
    <property type="protein sequence ID" value="RLV57672.1"/>
    <property type="molecule type" value="Genomic_DNA"/>
</dbReference>
<sequence length="83" mass="9191">MFIVFFKRAPLVSFLILSVSCTSLQVEKSIDALGNGISDSVQSRIKDKPQDLQDHDLNSEDLASGILNMLLQNFVSLFSSEND</sequence>
<evidence type="ECO:0000313" key="1">
    <source>
        <dbReference type="EMBL" id="RLV57672.1"/>
    </source>
</evidence>
<dbReference type="PROSITE" id="PS51257">
    <property type="entry name" value="PROKAR_LIPOPROTEIN"/>
    <property type="match status" value="1"/>
</dbReference>
<keyword evidence="2" id="KW-1185">Reference proteome</keyword>
<dbReference type="AlphaFoldDB" id="A0A3L8PUG7"/>
<proteinExistence type="predicted"/>
<dbReference type="RefSeq" id="WP_121840977.1">
    <property type="nucleotide sequence ID" value="NZ_ML014941.1"/>
</dbReference>
<reference evidence="1 2" key="1">
    <citation type="submission" date="2018-09" db="EMBL/GenBank/DDBJ databases">
        <title>Phylogeny of the Shewanellaceae, and recommendation for two new genera, Pseudoshewanella and Parashewanella.</title>
        <authorList>
            <person name="Wang G."/>
        </authorList>
    </citation>
    <scope>NUCLEOTIDE SEQUENCE [LARGE SCALE GENOMIC DNA]</scope>
    <source>
        <strain evidence="1 2">C51</strain>
    </source>
</reference>
<evidence type="ECO:0008006" key="3">
    <source>
        <dbReference type="Google" id="ProtNLM"/>
    </source>
</evidence>
<protein>
    <recommendedName>
        <fullName evidence="3">Lipoprotein</fullName>
    </recommendedName>
</protein>